<dbReference type="PANTHER" id="PTHR24421:SF63">
    <property type="entry name" value="SENSOR HISTIDINE KINASE DESK"/>
    <property type="match status" value="1"/>
</dbReference>
<dbReference type="InterPro" id="IPR036890">
    <property type="entry name" value="HATPase_C_sf"/>
</dbReference>
<evidence type="ECO:0000313" key="4">
    <source>
        <dbReference type="EMBL" id="OIQ82343.1"/>
    </source>
</evidence>
<dbReference type="InterPro" id="IPR050482">
    <property type="entry name" value="Sensor_HK_TwoCompSys"/>
</dbReference>
<dbReference type="GO" id="GO:0000155">
    <property type="term" value="F:phosphorelay sensor kinase activity"/>
    <property type="evidence" value="ECO:0007669"/>
    <property type="project" value="InterPro"/>
</dbReference>
<keyword evidence="2 4" id="KW-0418">Kinase</keyword>
<dbReference type="AlphaFoldDB" id="A0A1J5QR29"/>
<dbReference type="Pfam" id="PF02518">
    <property type="entry name" value="HATPase_c"/>
    <property type="match status" value="1"/>
</dbReference>
<dbReference type="EC" id="2.7.13.3" evidence="4"/>
<proteinExistence type="predicted"/>
<name>A0A1J5QR29_9ZZZZ</name>
<gene>
    <name evidence="4" type="primary">desK_4</name>
    <name evidence="4" type="ORF">GALL_358840</name>
</gene>
<feature type="domain" description="Histidine kinase/HSP90-like ATPase" evidence="3">
    <location>
        <begin position="199"/>
        <end position="290"/>
    </location>
</feature>
<comment type="caution">
    <text evidence="4">The sequence shown here is derived from an EMBL/GenBank/DDBJ whole genome shotgun (WGS) entry which is preliminary data.</text>
</comment>
<dbReference type="EMBL" id="MLJW01000816">
    <property type="protein sequence ID" value="OIQ82343.1"/>
    <property type="molecule type" value="Genomic_DNA"/>
</dbReference>
<keyword evidence="1 4" id="KW-0808">Transferase</keyword>
<protein>
    <submittedName>
        <fullName evidence="4">Sensor histidine kinase DesK</fullName>
        <ecNumber evidence="4">2.7.13.3</ecNumber>
    </submittedName>
</protein>
<dbReference type="GO" id="GO:0016020">
    <property type="term" value="C:membrane"/>
    <property type="evidence" value="ECO:0007669"/>
    <property type="project" value="InterPro"/>
</dbReference>
<dbReference type="Gene3D" id="1.20.5.1930">
    <property type="match status" value="1"/>
</dbReference>
<dbReference type="SMART" id="SM00387">
    <property type="entry name" value="HATPase_c"/>
    <property type="match status" value="1"/>
</dbReference>
<dbReference type="Gene3D" id="3.30.565.10">
    <property type="entry name" value="Histidine kinase-like ATPase, C-terminal domain"/>
    <property type="match status" value="1"/>
</dbReference>
<evidence type="ECO:0000256" key="1">
    <source>
        <dbReference type="ARBA" id="ARBA00022679"/>
    </source>
</evidence>
<evidence type="ECO:0000259" key="3">
    <source>
        <dbReference type="SMART" id="SM00387"/>
    </source>
</evidence>
<evidence type="ECO:0000256" key="2">
    <source>
        <dbReference type="ARBA" id="ARBA00022777"/>
    </source>
</evidence>
<sequence>MAASVWLCFLGMLPTRIGLPFAAATPILVGRRYPVVAGLLAAVGAATDVLDSGSRSTSPDYVIVTVVVLLLARAASEHWGRAREQIALARTQGAAAERERITQDLHDGLGQDMAVLLLNHAILSRAAARGDDDRVRQAIEENGRLLRDADRRMRQTIDGSSSMTVAEQLETAVRALTVGGVAPDVPAHVPDLPPSVDTTLAWALREAVTNVLRHAAASRVAIDVTSTACTGTLTVRDDGEGFDLAPQAALPAQGRGLVGMRARIGAAGGTLDVTRTSRGCTVRATLPLALDGLPDGASDPR</sequence>
<dbReference type="PANTHER" id="PTHR24421">
    <property type="entry name" value="NITRATE/NITRITE SENSOR PROTEIN NARX-RELATED"/>
    <property type="match status" value="1"/>
</dbReference>
<reference evidence="4" key="1">
    <citation type="submission" date="2016-10" db="EMBL/GenBank/DDBJ databases">
        <title>Sequence of Gallionella enrichment culture.</title>
        <authorList>
            <person name="Poehlein A."/>
            <person name="Muehling M."/>
            <person name="Daniel R."/>
        </authorList>
    </citation>
    <scope>NUCLEOTIDE SEQUENCE</scope>
</reference>
<dbReference type="Pfam" id="PF07730">
    <property type="entry name" value="HisKA_3"/>
    <property type="match status" value="1"/>
</dbReference>
<accession>A0A1J5QR29</accession>
<dbReference type="GO" id="GO:0046983">
    <property type="term" value="F:protein dimerization activity"/>
    <property type="evidence" value="ECO:0007669"/>
    <property type="project" value="InterPro"/>
</dbReference>
<dbReference type="InterPro" id="IPR003594">
    <property type="entry name" value="HATPase_dom"/>
</dbReference>
<organism evidence="4">
    <name type="scientific">mine drainage metagenome</name>
    <dbReference type="NCBI Taxonomy" id="410659"/>
    <lineage>
        <taxon>unclassified sequences</taxon>
        <taxon>metagenomes</taxon>
        <taxon>ecological metagenomes</taxon>
    </lineage>
</organism>
<dbReference type="InterPro" id="IPR011712">
    <property type="entry name" value="Sig_transdc_His_kin_sub3_dim/P"/>
</dbReference>
<dbReference type="CDD" id="cd16917">
    <property type="entry name" value="HATPase_UhpB-NarQ-NarX-like"/>
    <property type="match status" value="1"/>
</dbReference>
<dbReference type="SUPFAM" id="SSF55874">
    <property type="entry name" value="ATPase domain of HSP90 chaperone/DNA topoisomerase II/histidine kinase"/>
    <property type="match status" value="1"/>
</dbReference>